<reference evidence="2 3" key="1">
    <citation type="submission" date="2018-06" db="EMBL/GenBank/DDBJ databases">
        <title>A transcriptomic atlas of mushroom development highlights an independent origin of complex multicellularity.</title>
        <authorList>
            <consortium name="DOE Joint Genome Institute"/>
            <person name="Krizsan K."/>
            <person name="Almasi E."/>
            <person name="Merenyi Z."/>
            <person name="Sahu N."/>
            <person name="Viragh M."/>
            <person name="Koszo T."/>
            <person name="Mondo S."/>
            <person name="Kiss B."/>
            <person name="Balint B."/>
            <person name="Kues U."/>
            <person name="Barry K."/>
            <person name="Hegedus J.C."/>
            <person name="Henrissat B."/>
            <person name="Johnson J."/>
            <person name="Lipzen A."/>
            <person name="Ohm R."/>
            <person name="Nagy I."/>
            <person name="Pangilinan J."/>
            <person name="Yan J."/>
            <person name="Xiong Y."/>
            <person name="Grigoriev I.V."/>
            <person name="Hibbett D.S."/>
            <person name="Nagy L.G."/>
        </authorList>
    </citation>
    <scope>NUCLEOTIDE SEQUENCE [LARGE SCALE GENOMIC DNA]</scope>
    <source>
        <strain evidence="2 3">SZMC22713</strain>
    </source>
</reference>
<evidence type="ECO:0000256" key="1">
    <source>
        <dbReference type="SAM" id="MobiDB-lite"/>
    </source>
</evidence>
<evidence type="ECO:0000313" key="2">
    <source>
        <dbReference type="EMBL" id="TDL19036.1"/>
    </source>
</evidence>
<feature type="compositionally biased region" description="Basic and acidic residues" evidence="1">
    <location>
        <begin position="45"/>
        <end position="68"/>
    </location>
</feature>
<dbReference type="VEuPathDB" id="FungiDB:BD410DRAFT_454300"/>
<proteinExistence type="predicted"/>
<feature type="region of interest" description="Disordered" evidence="1">
    <location>
        <begin position="186"/>
        <end position="257"/>
    </location>
</feature>
<feature type="compositionally biased region" description="Basic and acidic residues" evidence="1">
    <location>
        <begin position="240"/>
        <end position="257"/>
    </location>
</feature>
<organism evidence="2 3">
    <name type="scientific">Rickenella mellea</name>
    <dbReference type="NCBI Taxonomy" id="50990"/>
    <lineage>
        <taxon>Eukaryota</taxon>
        <taxon>Fungi</taxon>
        <taxon>Dikarya</taxon>
        <taxon>Basidiomycota</taxon>
        <taxon>Agaricomycotina</taxon>
        <taxon>Agaricomycetes</taxon>
        <taxon>Hymenochaetales</taxon>
        <taxon>Rickenellaceae</taxon>
        <taxon>Rickenella</taxon>
    </lineage>
</organism>
<evidence type="ECO:0000313" key="3">
    <source>
        <dbReference type="Proteomes" id="UP000294933"/>
    </source>
</evidence>
<keyword evidence="3" id="KW-1185">Reference proteome</keyword>
<accession>A0A4Y7PVG8</accession>
<sequence>MWWTAHPKKSMCEIAIESQSKAIQKASRSTIPFRVLHPHIMSVHQNEDRDASARREDVSSTLTDHDVTEPSSSGIYSDFFIYREELATFVLAPPPQIPLDDPSTEVAASGSITCSTPEQIQDLQCLSSEELIDQLRPVAQILIDSLNFEQIKEFILSPKPKVGDPNRNPVTHCSRTNEEQESIASADGCFDNGDNDFPAATVQTNTPHATVPRRRDDVSALSEHVPSSSASTASTAPTNRTHESGGADLRAHVGDSHASESPILTLCSHSKAAARSTTEYIGGERGCHNF</sequence>
<name>A0A4Y7PVG8_9AGAM</name>
<feature type="region of interest" description="Disordered" evidence="1">
    <location>
        <begin position="44"/>
        <end position="70"/>
    </location>
</feature>
<feature type="compositionally biased region" description="Low complexity" evidence="1">
    <location>
        <begin position="226"/>
        <end position="238"/>
    </location>
</feature>
<protein>
    <submittedName>
        <fullName evidence="2">Uncharacterized protein</fullName>
    </submittedName>
</protein>
<dbReference type="Proteomes" id="UP000294933">
    <property type="component" value="Unassembled WGS sequence"/>
</dbReference>
<dbReference type="AlphaFoldDB" id="A0A4Y7PVG8"/>
<dbReference type="EMBL" id="ML170201">
    <property type="protein sequence ID" value="TDL19036.1"/>
    <property type="molecule type" value="Genomic_DNA"/>
</dbReference>
<gene>
    <name evidence="2" type="ORF">BD410DRAFT_454300</name>
</gene>